<evidence type="ECO:0000313" key="1">
    <source>
        <dbReference type="EMBL" id="VDM88029.1"/>
    </source>
</evidence>
<gene>
    <name evidence="1" type="ORF">MB901379_01584</name>
</gene>
<keyword evidence="2" id="KW-1185">Reference proteome</keyword>
<sequence>MTCRTVVEAMNKSGFAWADKFRAVGSLPAAAAPRACGACQPFATLSGAAGVAEAAVAGRSEGVTP</sequence>
<dbReference type="AlphaFoldDB" id="A0A3S4BD96"/>
<organism evidence="1 2">
    <name type="scientific">Mycobacterium basiliense</name>
    <dbReference type="NCBI Taxonomy" id="2094119"/>
    <lineage>
        <taxon>Bacteria</taxon>
        <taxon>Bacillati</taxon>
        <taxon>Actinomycetota</taxon>
        <taxon>Actinomycetes</taxon>
        <taxon>Mycobacteriales</taxon>
        <taxon>Mycobacteriaceae</taxon>
        <taxon>Mycobacterium</taxon>
    </lineage>
</organism>
<evidence type="ECO:0000313" key="2">
    <source>
        <dbReference type="Proteomes" id="UP000269998"/>
    </source>
</evidence>
<dbReference type="EMBL" id="LR130759">
    <property type="protein sequence ID" value="VDM88029.1"/>
    <property type="molecule type" value="Genomic_DNA"/>
</dbReference>
<reference evidence="2" key="1">
    <citation type="submission" date="2018-02" db="EMBL/GenBank/DDBJ databases">
        <authorList>
            <person name="Seth-Smith MB H."/>
            <person name="Seth-Smith H."/>
        </authorList>
    </citation>
    <scope>NUCLEOTIDE SEQUENCE [LARGE SCALE GENOMIC DNA]</scope>
</reference>
<protein>
    <submittedName>
        <fullName evidence="1">Uncharacterized protein</fullName>
    </submittedName>
</protein>
<name>A0A3S4BD96_9MYCO</name>
<proteinExistence type="predicted"/>
<dbReference type="Proteomes" id="UP000269998">
    <property type="component" value="Chromosome"/>
</dbReference>
<accession>A0A3S4BD96</accession>
<dbReference type="KEGG" id="mbai:MB901379_01584"/>